<feature type="domain" description="MADF" evidence="2">
    <location>
        <begin position="13"/>
        <end position="107"/>
    </location>
</feature>
<dbReference type="PROSITE" id="PS51029">
    <property type="entry name" value="MADF"/>
    <property type="match status" value="1"/>
</dbReference>
<dbReference type="AlphaFoldDB" id="A0A8S0ZHK3"/>
<proteinExistence type="predicted"/>
<comment type="caution">
    <text evidence="3">The sequence shown here is derived from an EMBL/GenBank/DDBJ whole genome shotgun (WGS) entry which is preliminary data.</text>
</comment>
<gene>
    <name evidence="3" type="ORF">APLA_LOCUS4816</name>
</gene>
<evidence type="ECO:0000259" key="2">
    <source>
        <dbReference type="PROSITE" id="PS51029"/>
    </source>
</evidence>
<organism evidence="3 4">
    <name type="scientific">Arctia plantaginis</name>
    <name type="common">Wood tiger moth</name>
    <name type="synonym">Phalaena plantaginis</name>
    <dbReference type="NCBI Taxonomy" id="874455"/>
    <lineage>
        <taxon>Eukaryota</taxon>
        <taxon>Metazoa</taxon>
        <taxon>Ecdysozoa</taxon>
        <taxon>Arthropoda</taxon>
        <taxon>Hexapoda</taxon>
        <taxon>Insecta</taxon>
        <taxon>Pterygota</taxon>
        <taxon>Neoptera</taxon>
        <taxon>Endopterygota</taxon>
        <taxon>Lepidoptera</taxon>
        <taxon>Glossata</taxon>
        <taxon>Ditrysia</taxon>
        <taxon>Noctuoidea</taxon>
        <taxon>Erebidae</taxon>
        <taxon>Arctiinae</taxon>
        <taxon>Arctia</taxon>
    </lineage>
</organism>
<evidence type="ECO:0000256" key="1">
    <source>
        <dbReference type="SAM" id="MobiDB-lite"/>
    </source>
</evidence>
<accession>A0A8S0ZHK3</accession>
<dbReference type="Pfam" id="PF10545">
    <property type="entry name" value="MADF_DNA_bdg"/>
    <property type="match status" value="1"/>
</dbReference>
<dbReference type="Proteomes" id="UP000494106">
    <property type="component" value="Unassembled WGS sequence"/>
</dbReference>
<reference evidence="3 4" key="1">
    <citation type="submission" date="2020-04" db="EMBL/GenBank/DDBJ databases">
        <authorList>
            <person name="Wallbank WR R."/>
            <person name="Pardo Diaz C."/>
            <person name="Kozak K."/>
            <person name="Martin S."/>
            <person name="Jiggins C."/>
            <person name="Moest M."/>
            <person name="Warren A I."/>
            <person name="Byers J.R.P. K."/>
            <person name="Montejo-Kovacevich G."/>
            <person name="Yen C E."/>
        </authorList>
    </citation>
    <scope>NUCLEOTIDE SEQUENCE [LARGE SCALE GENOMIC DNA]</scope>
</reference>
<evidence type="ECO:0000313" key="4">
    <source>
        <dbReference type="Proteomes" id="UP000494106"/>
    </source>
</evidence>
<dbReference type="SMART" id="SM00595">
    <property type="entry name" value="MADF"/>
    <property type="match status" value="1"/>
</dbReference>
<dbReference type="EMBL" id="CADEBC010000477">
    <property type="protein sequence ID" value="CAB3232392.1"/>
    <property type="molecule type" value="Genomic_DNA"/>
</dbReference>
<sequence>MMTSNREKEILLAVLNRYKEMPHLWQKTHKEYMNRDKREVGFKILLKIYREFDAHATIKYLKKKIENMRTSYIRELRKMKECQRTGKIYSSNLYYFDALRFIGDSDGYYAPKIEPTEIEGHSPALSSDADSDYQPQPTSSAQKKKKISQPVADTKVNNQVTTDVLLQIQDEKWDAIGRSLGLQLRDLDKDQQTVAHKLINDVMYYAESGMLSPHCSICLDTTLGHTLNIEYDSPSEESRHLDIDSMDPIIP</sequence>
<name>A0A8S0ZHK3_ARCPL</name>
<dbReference type="InterPro" id="IPR006578">
    <property type="entry name" value="MADF-dom"/>
</dbReference>
<feature type="region of interest" description="Disordered" evidence="1">
    <location>
        <begin position="119"/>
        <end position="151"/>
    </location>
</feature>
<dbReference type="OrthoDB" id="8195247at2759"/>
<keyword evidence="4" id="KW-1185">Reference proteome</keyword>
<evidence type="ECO:0000313" key="3">
    <source>
        <dbReference type="EMBL" id="CAB3232392.1"/>
    </source>
</evidence>
<protein>
    <recommendedName>
        <fullName evidence="2">MADF domain-containing protein</fullName>
    </recommendedName>
</protein>
<dbReference type="PANTHER" id="PTHR21505:SF8">
    <property type="entry name" value="DPT-YFP REPRESSOR BY OVEREXPRESSION, ISOFORM D-RELATED"/>
    <property type="match status" value="1"/>
</dbReference>
<dbReference type="PANTHER" id="PTHR21505">
    <property type="entry name" value="MADF DOMAIN-CONTAINING PROTEIN-RELATED"/>
    <property type="match status" value="1"/>
</dbReference>